<evidence type="ECO:0000313" key="2">
    <source>
        <dbReference type="Proteomes" id="UP001296873"/>
    </source>
</evidence>
<evidence type="ECO:0008006" key="3">
    <source>
        <dbReference type="Google" id="ProtNLM"/>
    </source>
</evidence>
<evidence type="ECO:0000313" key="1">
    <source>
        <dbReference type="EMBL" id="MBK1671583.1"/>
    </source>
</evidence>
<keyword evidence="2" id="KW-1185">Reference proteome</keyword>
<comment type="caution">
    <text evidence="1">The sequence shown here is derived from an EMBL/GenBank/DDBJ whole genome shotgun (WGS) entry which is preliminary data.</text>
</comment>
<sequence>LRRRLRCFRLKQAKTSSGLHRLLTHNGVPPPEARKLAGSGRGWWPLANTPQATRAMSQAWFDRHGLTALVALYKAVTPTDNRRGTRRVRSVV</sequence>
<dbReference type="RefSeq" id="WP_200344651.1">
    <property type="nucleotide sequence ID" value="NZ_NRRL01000235.1"/>
</dbReference>
<organism evidence="1 2">
    <name type="scientific">Rhodovibrio sodomensis</name>
    <dbReference type="NCBI Taxonomy" id="1088"/>
    <lineage>
        <taxon>Bacteria</taxon>
        <taxon>Pseudomonadati</taxon>
        <taxon>Pseudomonadota</taxon>
        <taxon>Alphaproteobacteria</taxon>
        <taxon>Rhodospirillales</taxon>
        <taxon>Rhodovibrionaceae</taxon>
        <taxon>Rhodovibrio</taxon>
    </lineage>
</organism>
<dbReference type="Proteomes" id="UP001296873">
    <property type="component" value="Unassembled WGS sequence"/>
</dbReference>
<protein>
    <recommendedName>
        <fullName evidence="3">Group II intron reverse transcriptase/maturase</fullName>
    </recommendedName>
</protein>
<gene>
    <name evidence="1" type="ORF">CKO28_26675</name>
</gene>
<feature type="non-terminal residue" evidence="1">
    <location>
        <position position="1"/>
    </location>
</feature>
<proteinExistence type="predicted"/>
<name>A0ABS1DQ18_9PROT</name>
<reference evidence="1 2" key="1">
    <citation type="journal article" date="2020" name="Microorganisms">
        <title>Osmotic Adaptation and Compatible Solute Biosynthesis of Phototrophic Bacteria as Revealed from Genome Analyses.</title>
        <authorList>
            <person name="Imhoff J.F."/>
            <person name="Rahn T."/>
            <person name="Kunzel S."/>
            <person name="Keller A."/>
            <person name="Neulinger S.C."/>
        </authorList>
    </citation>
    <scope>NUCLEOTIDE SEQUENCE [LARGE SCALE GENOMIC DNA]</scope>
    <source>
        <strain evidence="1 2">DSM 9895</strain>
    </source>
</reference>
<dbReference type="EMBL" id="NRRL01000235">
    <property type="protein sequence ID" value="MBK1671583.1"/>
    <property type="molecule type" value="Genomic_DNA"/>
</dbReference>
<accession>A0ABS1DQ18</accession>